<keyword evidence="2" id="KW-0560">Oxidoreductase</keyword>
<protein>
    <submittedName>
        <fullName evidence="3">SDR family oxidoreductase</fullName>
    </submittedName>
</protein>
<organism evidence="3 4">
    <name type="scientific">Moorena producens (strain JHB)</name>
    <dbReference type="NCBI Taxonomy" id="1454205"/>
    <lineage>
        <taxon>Bacteria</taxon>
        <taxon>Bacillati</taxon>
        <taxon>Cyanobacteriota</taxon>
        <taxon>Cyanophyceae</taxon>
        <taxon>Coleofasciculales</taxon>
        <taxon>Coleofasciculaceae</taxon>
        <taxon>Moorena</taxon>
    </lineage>
</organism>
<proteinExistence type="inferred from homology"/>
<dbReference type="AlphaFoldDB" id="A0A1D9G2V5"/>
<sequence length="258" mass="28860">MKTVVITGISGTLGSALGQEYINRGWQVVGVTRQETLEGNYFNTLCVSQQQTLEDAQRLLEYDPDVIILNAGQIETEVGDGGVPLVEIVESMNRVNYSWPALVALEAAKLKRERPLDVVAIGSIADGSPSCFGPVYHSGKIALHYYWSGVGPIVYHASNHQIRMRLYRPGVISGPLAWAPVNRLNEKGYKIRANRVNSAPPAEKVANTIASWIEKNKEWVGTYDEPFSFKIFKYLFALFPNFFYKLQLFGWPRGSKFV</sequence>
<gene>
    <name evidence="3" type="ORF">BJP36_20660</name>
</gene>
<dbReference type="InterPro" id="IPR002347">
    <property type="entry name" value="SDR_fam"/>
</dbReference>
<dbReference type="InterPro" id="IPR036291">
    <property type="entry name" value="NAD(P)-bd_dom_sf"/>
</dbReference>
<dbReference type="PANTHER" id="PTHR44196:SF1">
    <property type="entry name" value="DEHYDROGENASE_REDUCTASE SDR FAMILY MEMBER 7B"/>
    <property type="match status" value="1"/>
</dbReference>
<evidence type="ECO:0000313" key="3">
    <source>
        <dbReference type="EMBL" id="AOY81957.1"/>
    </source>
</evidence>
<name>A0A1D9G2V5_MOOP1</name>
<dbReference type="GO" id="GO:0016491">
    <property type="term" value="F:oxidoreductase activity"/>
    <property type="evidence" value="ECO:0007669"/>
    <property type="project" value="UniProtKB-KW"/>
</dbReference>
<dbReference type="SUPFAM" id="SSF51735">
    <property type="entry name" value="NAD(P)-binding Rossmann-fold domains"/>
    <property type="match status" value="1"/>
</dbReference>
<evidence type="ECO:0000313" key="4">
    <source>
        <dbReference type="Proteomes" id="UP000176944"/>
    </source>
</evidence>
<evidence type="ECO:0000256" key="2">
    <source>
        <dbReference type="ARBA" id="ARBA00023002"/>
    </source>
</evidence>
<reference evidence="4" key="1">
    <citation type="submission" date="2016-10" db="EMBL/GenBank/DDBJ databases">
        <title>Comparative genomics uncovers the prolific and rare metabolic potential of the cyanobacterial genus Moorea.</title>
        <authorList>
            <person name="Leao T."/>
            <person name="Castelao G."/>
            <person name="Korobeynikov A."/>
            <person name="Monroe E.A."/>
            <person name="Podell S."/>
            <person name="Glukhov E."/>
            <person name="Allen E."/>
            <person name="Gerwick W.H."/>
            <person name="Gerwick L."/>
        </authorList>
    </citation>
    <scope>NUCLEOTIDE SEQUENCE [LARGE SCALE GENOMIC DNA]</scope>
    <source>
        <strain evidence="4">JHB</strain>
    </source>
</reference>
<dbReference type="Pfam" id="PF00106">
    <property type="entry name" value="adh_short"/>
    <property type="match status" value="1"/>
</dbReference>
<accession>A0A1D9G2V5</accession>
<dbReference type="PANTHER" id="PTHR44196">
    <property type="entry name" value="DEHYDROGENASE/REDUCTASE SDR FAMILY MEMBER 7B"/>
    <property type="match status" value="1"/>
</dbReference>
<dbReference type="Gene3D" id="3.40.50.720">
    <property type="entry name" value="NAD(P)-binding Rossmann-like Domain"/>
    <property type="match status" value="1"/>
</dbReference>
<comment type="similarity">
    <text evidence="1">Belongs to the short-chain dehydrogenases/reductases (SDR) family.</text>
</comment>
<evidence type="ECO:0000256" key="1">
    <source>
        <dbReference type="ARBA" id="ARBA00006484"/>
    </source>
</evidence>
<dbReference type="GO" id="GO:0016020">
    <property type="term" value="C:membrane"/>
    <property type="evidence" value="ECO:0007669"/>
    <property type="project" value="TreeGrafter"/>
</dbReference>
<dbReference type="Proteomes" id="UP000176944">
    <property type="component" value="Chromosome"/>
</dbReference>
<dbReference type="EMBL" id="CP017708">
    <property type="protein sequence ID" value="AOY81957.1"/>
    <property type="molecule type" value="Genomic_DNA"/>
</dbReference>